<dbReference type="InterPro" id="IPR029044">
    <property type="entry name" value="Nucleotide-diphossugar_trans"/>
</dbReference>
<sequence length="333" mass="35975">MAPLVSVLLPYRQAEATIEEALESVLAERDVDLEVIAVDDGSTDAGPSTVARVAQRDRRVVPVATGGVGIARALSRATEAARGELLARMDGDDISVGGRLARQVEALRSDPRLGVVGARVEAFAAGPVGEGMLRYVDWLNSIITPEDHAREMFVESPLCHPSVMLRRSALEQVGGFQEAPWAEDYDLWLRLDAAGVRMAKLPELGLRWRHREGRATFADPRYAIERFLEAKAHYLARKLGTARPVAVWGAGKTGRKLARALARNGAPPERFVDIDPRKIGRTAQGAPIVDPSRLERGAQTIVVAVGARGARALIRAHLGARGFVEGSDYVCAS</sequence>
<comment type="caution">
    <text evidence="6">The sequence shown here is derived from an EMBL/GenBank/DDBJ whole genome shotgun (WGS) entry which is preliminary data.</text>
</comment>
<dbReference type="OrthoDB" id="5291101at2"/>
<evidence type="ECO:0000313" key="7">
    <source>
        <dbReference type="Proteomes" id="UP000075260"/>
    </source>
</evidence>
<protein>
    <submittedName>
        <fullName evidence="6">Glycosyl transferase</fullName>
    </submittedName>
</protein>
<dbReference type="InterPro" id="IPR036291">
    <property type="entry name" value="NAD(P)-bd_dom_sf"/>
</dbReference>
<evidence type="ECO:0000259" key="5">
    <source>
        <dbReference type="Pfam" id="PF02629"/>
    </source>
</evidence>
<accession>A0A150QMY8</accession>
<evidence type="ECO:0000256" key="3">
    <source>
        <dbReference type="ARBA" id="ARBA00022679"/>
    </source>
</evidence>
<dbReference type="Gene3D" id="3.40.50.720">
    <property type="entry name" value="NAD(P)-binding Rossmann-like Domain"/>
    <property type="match status" value="1"/>
</dbReference>
<comment type="similarity">
    <text evidence="1">Belongs to the glycosyltransferase 2 family.</text>
</comment>
<name>A0A150QMY8_SORCE</name>
<dbReference type="SUPFAM" id="SSF51735">
    <property type="entry name" value="NAD(P)-binding Rossmann-fold domains"/>
    <property type="match status" value="1"/>
</dbReference>
<dbReference type="InterPro" id="IPR050834">
    <property type="entry name" value="Glycosyltransf_2"/>
</dbReference>
<keyword evidence="2" id="KW-0328">Glycosyltransferase</keyword>
<gene>
    <name evidence="6" type="ORF">BE15_07730</name>
</gene>
<dbReference type="SUPFAM" id="SSF53448">
    <property type="entry name" value="Nucleotide-diphospho-sugar transferases"/>
    <property type="match status" value="1"/>
</dbReference>
<evidence type="ECO:0000256" key="2">
    <source>
        <dbReference type="ARBA" id="ARBA00022676"/>
    </source>
</evidence>
<dbReference type="PANTHER" id="PTHR43685">
    <property type="entry name" value="GLYCOSYLTRANSFERASE"/>
    <property type="match status" value="1"/>
</dbReference>
<dbReference type="Gene3D" id="3.90.550.10">
    <property type="entry name" value="Spore Coat Polysaccharide Biosynthesis Protein SpsA, Chain A"/>
    <property type="match status" value="1"/>
</dbReference>
<dbReference type="AlphaFoldDB" id="A0A150QMY8"/>
<keyword evidence="3 6" id="KW-0808">Transferase</keyword>
<organism evidence="6 7">
    <name type="scientific">Sorangium cellulosum</name>
    <name type="common">Polyangium cellulosum</name>
    <dbReference type="NCBI Taxonomy" id="56"/>
    <lineage>
        <taxon>Bacteria</taxon>
        <taxon>Pseudomonadati</taxon>
        <taxon>Myxococcota</taxon>
        <taxon>Polyangia</taxon>
        <taxon>Polyangiales</taxon>
        <taxon>Polyangiaceae</taxon>
        <taxon>Sorangium</taxon>
    </lineage>
</organism>
<dbReference type="Pfam" id="PF00535">
    <property type="entry name" value="Glycos_transf_2"/>
    <property type="match status" value="1"/>
</dbReference>
<evidence type="ECO:0000256" key="1">
    <source>
        <dbReference type="ARBA" id="ARBA00006739"/>
    </source>
</evidence>
<dbReference type="EMBL" id="JEMA01000507">
    <property type="protein sequence ID" value="KYF69008.1"/>
    <property type="molecule type" value="Genomic_DNA"/>
</dbReference>
<dbReference type="PANTHER" id="PTHR43685:SF5">
    <property type="entry name" value="GLYCOSYLTRANSFERASE EPSE-RELATED"/>
    <property type="match status" value="1"/>
</dbReference>
<dbReference type="Proteomes" id="UP000075260">
    <property type="component" value="Unassembled WGS sequence"/>
</dbReference>
<dbReference type="Pfam" id="PF02629">
    <property type="entry name" value="CoA_binding"/>
    <property type="match status" value="1"/>
</dbReference>
<evidence type="ECO:0000259" key="4">
    <source>
        <dbReference type="Pfam" id="PF00535"/>
    </source>
</evidence>
<dbReference type="InterPro" id="IPR001173">
    <property type="entry name" value="Glyco_trans_2-like"/>
</dbReference>
<reference evidence="6 7" key="1">
    <citation type="submission" date="2014-02" db="EMBL/GenBank/DDBJ databases">
        <title>The small core and large imbalanced accessory genome model reveals a collaborative survival strategy of Sorangium cellulosum strains in nature.</title>
        <authorList>
            <person name="Han K."/>
            <person name="Peng R."/>
            <person name="Blom J."/>
            <person name="Li Y.-Z."/>
        </authorList>
    </citation>
    <scope>NUCLEOTIDE SEQUENCE [LARGE SCALE GENOMIC DNA]</scope>
    <source>
        <strain evidence="6 7">So0008-312</strain>
    </source>
</reference>
<proteinExistence type="inferred from homology"/>
<dbReference type="GO" id="GO:0016757">
    <property type="term" value="F:glycosyltransferase activity"/>
    <property type="evidence" value="ECO:0007669"/>
    <property type="project" value="UniProtKB-KW"/>
</dbReference>
<feature type="domain" description="Glycosyltransferase 2-like" evidence="4">
    <location>
        <begin position="6"/>
        <end position="173"/>
    </location>
</feature>
<dbReference type="RefSeq" id="WP_061608724.1">
    <property type="nucleotide sequence ID" value="NZ_JEMA01000507.1"/>
</dbReference>
<dbReference type="InterPro" id="IPR003781">
    <property type="entry name" value="CoA-bd"/>
</dbReference>
<evidence type="ECO:0000313" key="6">
    <source>
        <dbReference type="EMBL" id="KYF69008.1"/>
    </source>
</evidence>
<feature type="domain" description="CoA-binding" evidence="5">
    <location>
        <begin position="244"/>
        <end position="314"/>
    </location>
</feature>